<organism evidence="1 2">
    <name type="scientific">Saccharopolyspora griseoalba</name>
    <dbReference type="NCBI Taxonomy" id="1431848"/>
    <lineage>
        <taxon>Bacteria</taxon>
        <taxon>Bacillati</taxon>
        <taxon>Actinomycetota</taxon>
        <taxon>Actinomycetes</taxon>
        <taxon>Pseudonocardiales</taxon>
        <taxon>Pseudonocardiaceae</taxon>
        <taxon>Saccharopolyspora</taxon>
    </lineage>
</organism>
<keyword evidence="2" id="KW-1185">Reference proteome</keyword>
<protein>
    <submittedName>
        <fullName evidence="1">Uncharacterized protein</fullName>
    </submittedName>
</protein>
<accession>A0ABW2LT80</accession>
<sequence length="94" mass="10312">MPEIQVSTSPRATWIWAPDEDIAQRVRAVSGGQPVQARNKDLSLVTNVGIGVDALQACQSLASAGFSFSWHPDQHPWDRDGWLTEMPGMPGQQQ</sequence>
<comment type="caution">
    <text evidence="1">The sequence shown here is derived from an EMBL/GenBank/DDBJ whole genome shotgun (WGS) entry which is preliminary data.</text>
</comment>
<evidence type="ECO:0000313" key="2">
    <source>
        <dbReference type="Proteomes" id="UP001596504"/>
    </source>
</evidence>
<dbReference type="RefSeq" id="WP_380672349.1">
    <property type="nucleotide sequence ID" value="NZ_JBHTCJ010000017.1"/>
</dbReference>
<name>A0ABW2LT80_9PSEU</name>
<dbReference type="EMBL" id="JBHTCJ010000017">
    <property type="protein sequence ID" value="MFC7344503.1"/>
    <property type="molecule type" value="Genomic_DNA"/>
</dbReference>
<proteinExistence type="predicted"/>
<gene>
    <name evidence="1" type="ORF">ACFQRI_24115</name>
</gene>
<dbReference type="Proteomes" id="UP001596504">
    <property type="component" value="Unassembled WGS sequence"/>
</dbReference>
<reference evidence="2" key="1">
    <citation type="journal article" date="2019" name="Int. J. Syst. Evol. Microbiol.">
        <title>The Global Catalogue of Microorganisms (GCM) 10K type strain sequencing project: providing services to taxonomists for standard genome sequencing and annotation.</title>
        <authorList>
            <consortium name="The Broad Institute Genomics Platform"/>
            <consortium name="The Broad Institute Genome Sequencing Center for Infectious Disease"/>
            <person name="Wu L."/>
            <person name="Ma J."/>
        </authorList>
    </citation>
    <scope>NUCLEOTIDE SEQUENCE [LARGE SCALE GENOMIC DNA]</scope>
    <source>
        <strain evidence="2">WLHS5</strain>
    </source>
</reference>
<evidence type="ECO:0000313" key="1">
    <source>
        <dbReference type="EMBL" id="MFC7344503.1"/>
    </source>
</evidence>